<comment type="caution">
    <text evidence="5">The sequence shown here is derived from an EMBL/GenBank/DDBJ whole genome shotgun (WGS) entry which is preliminary data.</text>
</comment>
<dbReference type="PANTHER" id="PTHR43308">
    <property type="entry name" value="OUTER MEMBRANE PROTEIN ALPHA-RELATED"/>
    <property type="match status" value="1"/>
</dbReference>
<dbReference type="NCBIfam" id="NF033921">
    <property type="entry name" value="por_somb"/>
    <property type="match status" value="1"/>
</dbReference>
<evidence type="ECO:0000313" key="5">
    <source>
        <dbReference type="EMBL" id="MBE9190280.1"/>
    </source>
</evidence>
<dbReference type="EMBL" id="JADEWN010000014">
    <property type="protein sequence ID" value="MBE9190280.1"/>
    <property type="molecule type" value="Genomic_DNA"/>
</dbReference>
<name>A0ABR9UQE6_9CHRO</name>
<feature type="chain" id="PRO_5045011499" evidence="2">
    <location>
        <begin position="29"/>
        <end position="515"/>
    </location>
</feature>
<keyword evidence="6" id="KW-1185">Reference proteome</keyword>
<dbReference type="InterPro" id="IPR051465">
    <property type="entry name" value="Cell_Envelope_Struct_Comp"/>
</dbReference>
<evidence type="ECO:0000313" key="6">
    <source>
        <dbReference type="Proteomes" id="UP000651156"/>
    </source>
</evidence>
<evidence type="ECO:0000259" key="4">
    <source>
        <dbReference type="PROSITE" id="PS51272"/>
    </source>
</evidence>
<dbReference type="InterPro" id="IPR001119">
    <property type="entry name" value="SLH_dom"/>
</dbReference>
<dbReference type="Pfam" id="PF04966">
    <property type="entry name" value="OprB"/>
    <property type="match status" value="1"/>
</dbReference>
<feature type="coiled-coil region" evidence="3">
    <location>
        <begin position="124"/>
        <end position="151"/>
    </location>
</feature>
<keyword evidence="3" id="KW-0175">Coiled coil</keyword>
<protein>
    <submittedName>
        <fullName evidence="5">Iron uptake porin</fullName>
    </submittedName>
</protein>
<organism evidence="5 6">
    <name type="scientific">Gloeocapsopsis crepidinum LEGE 06123</name>
    <dbReference type="NCBI Taxonomy" id="588587"/>
    <lineage>
        <taxon>Bacteria</taxon>
        <taxon>Bacillati</taxon>
        <taxon>Cyanobacteriota</taxon>
        <taxon>Cyanophyceae</taxon>
        <taxon>Oscillatoriophycideae</taxon>
        <taxon>Chroococcales</taxon>
        <taxon>Chroococcaceae</taxon>
        <taxon>Gloeocapsopsis</taxon>
    </lineage>
</organism>
<dbReference type="RefSeq" id="WP_193931472.1">
    <property type="nucleotide sequence ID" value="NZ_CAWPMZ010000032.1"/>
</dbReference>
<proteinExistence type="inferred from homology"/>
<reference evidence="5 6" key="1">
    <citation type="submission" date="2020-10" db="EMBL/GenBank/DDBJ databases">
        <authorList>
            <person name="Castelo-Branco R."/>
            <person name="Eusebio N."/>
            <person name="Adriana R."/>
            <person name="Vieira A."/>
            <person name="Brugerolle De Fraissinette N."/>
            <person name="Rezende De Castro R."/>
            <person name="Schneider M.P."/>
            <person name="Vasconcelos V."/>
            <person name="Leao P.N."/>
        </authorList>
    </citation>
    <scope>NUCLEOTIDE SEQUENCE [LARGE SCALE GENOMIC DNA]</scope>
    <source>
        <strain evidence="5 6">LEGE 06123</strain>
    </source>
</reference>
<sequence>MTITSTKILTQLTVLGVFSILTNAPVSASEISSTTELLAQVTSVSQLSDVAPNDWAFQSLRALVERYGCVAGYPDGTYRGDRALTRYEFAAGLNACLDQINTLITSSTTGAIRQADLDTLQRLQAEFAQELATLQGSVDQLEARTAELEAQQFSTTTRLEGEVLFAVSGVTGDRKADGSDEEINDSITLNNRVRLNFITSFSGSDAFRVRLQARNIPELEDAAGTPMANLGFDGNSENRIEVSRMDYAFPLGDRAQGYLSFVGGGLGDFVTNVNPLYGSSGSGAVSLFARENPVRRQGSAPGASFAYSFSDAVTLEVGIATSDATDPEVGIWQSPYAAIAQLTVQPIETLNLGLTYVRSYNSISTGTGSELSNDPFDGDADAITGNSYGVEAALQVSPNFTLGGRVGLIQATATDLDDNPSADIFTWAVSLAFPDLAGEDNLAGIIIGLPPKVVSNQLDPDLEEDDSSLHLEAFYRFQVNDNLAITPGVFMITNPEHDADNDTIYVGTVRTTFEF</sequence>
<keyword evidence="2" id="KW-0732">Signal</keyword>
<evidence type="ECO:0000256" key="3">
    <source>
        <dbReference type="SAM" id="Coils"/>
    </source>
</evidence>
<evidence type="ECO:0000256" key="2">
    <source>
        <dbReference type="RuleBase" id="RU363072"/>
    </source>
</evidence>
<accession>A0ABR9UQE6</accession>
<dbReference type="InterPro" id="IPR007049">
    <property type="entry name" value="Carb-sel_porin_OprB"/>
</dbReference>
<dbReference type="Pfam" id="PF00395">
    <property type="entry name" value="SLH"/>
    <property type="match status" value="1"/>
</dbReference>
<dbReference type="InterPro" id="IPR047684">
    <property type="entry name" value="Por_som-like"/>
</dbReference>
<comment type="similarity">
    <text evidence="1 2">Belongs to the OprB family.</text>
</comment>
<evidence type="ECO:0000256" key="1">
    <source>
        <dbReference type="ARBA" id="ARBA00008769"/>
    </source>
</evidence>
<dbReference type="PANTHER" id="PTHR43308:SF1">
    <property type="entry name" value="OUTER MEMBRANE PROTEIN ALPHA"/>
    <property type="match status" value="1"/>
</dbReference>
<feature type="domain" description="SLH" evidence="4">
    <location>
        <begin position="43"/>
        <end position="107"/>
    </location>
</feature>
<dbReference type="Gene3D" id="2.40.160.180">
    <property type="entry name" value="Carbohydrate-selective porin OprB"/>
    <property type="match status" value="1"/>
</dbReference>
<dbReference type="Proteomes" id="UP000651156">
    <property type="component" value="Unassembled WGS sequence"/>
</dbReference>
<feature type="signal peptide" evidence="2">
    <location>
        <begin position="1"/>
        <end position="28"/>
    </location>
</feature>
<dbReference type="InterPro" id="IPR038673">
    <property type="entry name" value="OprB_sf"/>
</dbReference>
<gene>
    <name evidence="5" type="ORF">IQ230_07885</name>
</gene>
<dbReference type="PROSITE" id="PS51272">
    <property type="entry name" value="SLH"/>
    <property type="match status" value="1"/>
</dbReference>